<name>A0ABD7MP82_SHISO</name>
<accession>A0ABD7MP82</accession>
<dbReference type="RefSeq" id="WP_001283839.1">
    <property type="nucleotide sequence ID" value="NZ_CATNOL010000087.1"/>
</dbReference>
<protein>
    <submittedName>
        <fullName evidence="1">Uncharacterized protein</fullName>
    </submittedName>
</protein>
<dbReference type="AlphaFoldDB" id="A0ABD7MP82"/>
<dbReference type="Proteomes" id="UP000187717">
    <property type="component" value="Unassembled WGS sequence"/>
</dbReference>
<dbReference type="EMBL" id="FTXV01000264">
    <property type="protein sequence ID" value="SJE69221.1"/>
    <property type="molecule type" value="Genomic_DNA"/>
</dbReference>
<reference evidence="1 2" key="1">
    <citation type="submission" date="2017-01" db="EMBL/GenBank/DDBJ databases">
        <authorList>
            <consortium name="Pathogen Informatics"/>
        </authorList>
    </citation>
    <scope>NUCLEOTIDE SEQUENCE [LARGE SCALE GENOMIC DNA]</scope>
    <source>
        <strain evidence="1 2">3626STDY6095480</strain>
    </source>
</reference>
<evidence type="ECO:0000313" key="2">
    <source>
        <dbReference type="Proteomes" id="UP000187717"/>
    </source>
</evidence>
<comment type="caution">
    <text evidence="1">The sequence shown here is derived from an EMBL/GenBank/DDBJ whole genome shotgun (WGS) entry which is preliminary data.</text>
</comment>
<organism evidence="1 2">
    <name type="scientific">Shigella sonnei</name>
    <dbReference type="NCBI Taxonomy" id="624"/>
    <lineage>
        <taxon>Bacteria</taxon>
        <taxon>Pseudomonadati</taxon>
        <taxon>Pseudomonadota</taxon>
        <taxon>Gammaproteobacteria</taxon>
        <taxon>Enterobacterales</taxon>
        <taxon>Enterobacteriaceae</taxon>
        <taxon>Shigella</taxon>
    </lineage>
</organism>
<evidence type="ECO:0000313" key="1">
    <source>
        <dbReference type="EMBL" id="SJE69221.1"/>
    </source>
</evidence>
<gene>
    <name evidence="1" type="ORF">SAMEA3356023_04705</name>
</gene>
<dbReference type="GeneID" id="93776023"/>
<proteinExistence type="predicted"/>
<sequence>MSDRNNDFSLLVKLLNGFLKKDEIKKRLYSFVKKETNDWEKWLQIEFAHYLTSKRKYELHREVTIYLDPIDYPDSKLAKVDLILREKSTPSDDYIFIEFKCTKGVVPLVRGLNADKNKISAIRQCNYKMRNYLGVGFHLFCEPDDIEFMEKYVTEELKGSYAVFKLCECPVRYNCQCEFNEIGVVLF</sequence>